<name>A0A066Z556_9ACTN</name>
<protein>
    <submittedName>
        <fullName evidence="2">Uncharacterized protein</fullName>
    </submittedName>
</protein>
<feature type="compositionally biased region" description="Polar residues" evidence="1">
    <location>
        <begin position="36"/>
        <end position="48"/>
    </location>
</feature>
<gene>
    <name evidence="2" type="ORF">KCH_08700</name>
</gene>
<evidence type="ECO:0000313" key="3">
    <source>
        <dbReference type="Proteomes" id="UP000027178"/>
    </source>
</evidence>
<comment type="caution">
    <text evidence="2">The sequence shown here is derived from an EMBL/GenBank/DDBJ whole genome shotgun (WGS) entry which is preliminary data.</text>
</comment>
<dbReference type="HOGENOM" id="CLU_3153845_0_0_11"/>
<organism evidence="2 3">
    <name type="scientific">Kitasatospora cheerisanensis KCTC 2395</name>
    <dbReference type="NCBI Taxonomy" id="1348663"/>
    <lineage>
        <taxon>Bacteria</taxon>
        <taxon>Bacillati</taxon>
        <taxon>Actinomycetota</taxon>
        <taxon>Actinomycetes</taxon>
        <taxon>Kitasatosporales</taxon>
        <taxon>Streptomycetaceae</taxon>
        <taxon>Kitasatospora</taxon>
    </lineage>
</organism>
<dbReference type="AlphaFoldDB" id="A0A066Z556"/>
<dbReference type="EMBL" id="JNBY01000037">
    <property type="protein sequence ID" value="KDN87379.1"/>
    <property type="molecule type" value="Genomic_DNA"/>
</dbReference>
<evidence type="ECO:0000256" key="1">
    <source>
        <dbReference type="SAM" id="MobiDB-lite"/>
    </source>
</evidence>
<keyword evidence="3" id="KW-1185">Reference proteome</keyword>
<proteinExistence type="predicted"/>
<reference evidence="2 3" key="1">
    <citation type="submission" date="2014-05" db="EMBL/GenBank/DDBJ databases">
        <title>Draft Genome Sequence of Kitasatospora cheerisanensis KCTC 2395.</title>
        <authorList>
            <person name="Nam D.H."/>
        </authorList>
    </citation>
    <scope>NUCLEOTIDE SEQUENCE [LARGE SCALE GENOMIC DNA]</scope>
    <source>
        <strain evidence="2 3">KCTC 2395</strain>
    </source>
</reference>
<dbReference type="Proteomes" id="UP000027178">
    <property type="component" value="Unassembled WGS sequence"/>
</dbReference>
<feature type="compositionally biased region" description="Basic residues" evidence="1">
    <location>
        <begin position="14"/>
        <end position="26"/>
    </location>
</feature>
<feature type="region of interest" description="Disordered" evidence="1">
    <location>
        <begin position="1"/>
        <end position="48"/>
    </location>
</feature>
<evidence type="ECO:0000313" key="2">
    <source>
        <dbReference type="EMBL" id="KDN87379.1"/>
    </source>
</evidence>
<sequence length="48" mass="5438">MIDTDSTRPILRGDRRKPRAGHRRRMQVPGHDHPNTVCTPSFNDGPTS</sequence>
<accession>A0A066Z556</accession>